<feature type="compositionally biased region" description="Basic and acidic residues" evidence="1">
    <location>
        <begin position="43"/>
        <end position="71"/>
    </location>
</feature>
<protein>
    <recommendedName>
        <fullName evidence="5">Cell division protein FtsL</fullName>
    </recommendedName>
</protein>
<dbReference type="Proteomes" id="UP001501578">
    <property type="component" value="Unassembled WGS sequence"/>
</dbReference>
<gene>
    <name evidence="3" type="ORF">GCM10009560_54990</name>
</gene>
<keyword evidence="2" id="KW-0472">Membrane</keyword>
<feature type="transmembrane region" description="Helical" evidence="2">
    <location>
        <begin position="221"/>
        <end position="243"/>
    </location>
</feature>
<evidence type="ECO:0000256" key="2">
    <source>
        <dbReference type="SAM" id="Phobius"/>
    </source>
</evidence>
<keyword evidence="4" id="KW-1185">Reference proteome</keyword>
<sequence>MLTRTEQENRRKAPNGGGLPKTGQRRVSGKPVPRPRPAADPARSGDSRAARGSRAESARGDGTDSRADNKNGSRSRGAGGTERANGAGTRTDEVRTGASREDGGNRRDGASRGEVRRSGKGRGDEVRAGAPRETRVRPRSGDARAPKNRGAATHDTGSSGTKMRTSVISRPETTETAEPDGVADTVAEVRPEREGAVRRVRKVRTSVRARRPSARNRRTPFVVLVLGLLGGGLVSLLLLNTVLAEDSVRATKLKGEIADLQLSNESVKTELIKLDTPQQRAKAAADAGDVRDWKEPGVITVPADDEVSQVSKVGTDR</sequence>
<name>A0ABN1QHP5_9ACTN</name>
<feature type="region of interest" description="Disordered" evidence="1">
    <location>
        <begin position="1"/>
        <end position="181"/>
    </location>
</feature>
<keyword evidence="2" id="KW-0812">Transmembrane</keyword>
<evidence type="ECO:0000256" key="1">
    <source>
        <dbReference type="SAM" id="MobiDB-lite"/>
    </source>
</evidence>
<keyword evidence="2" id="KW-1133">Transmembrane helix</keyword>
<evidence type="ECO:0000313" key="4">
    <source>
        <dbReference type="Proteomes" id="UP001501578"/>
    </source>
</evidence>
<comment type="caution">
    <text evidence="3">The sequence shown here is derived from an EMBL/GenBank/DDBJ whole genome shotgun (WGS) entry which is preliminary data.</text>
</comment>
<organism evidence="3 4">
    <name type="scientific">Nonomuraea longicatena</name>
    <dbReference type="NCBI Taxonomy" id="83682"/>
    <lineage>
        <taxon>Bacteria</taxon>
        <taxon>Bacillati</taxon>
        <taxon>Actinomycetota</taxon>
        <taxon>Actinomycetes</taxon>
        <taxon>Streptosporangiales</taxon>
        <taxon>Streptosporangiaceae</taxon>
        <taxon>Nonomuraea</taxon>
    </lineage>
</organism>
<feature type="compositionally biased region" description="Polar residues" evidence="1">
    <location>
        <begin position="155"/>
        <end position="168"/>
    </location>
</feature>
<dbReference type="EMBL" id="BAAAHQ010000033">
    <property type="protein sequence ID" value="GAA0942419.1"/>
    <property type="molecule type" value="Genomic_DNA"/>
</dbReference>
<accession>A0ABN1QHP5</accession>
<evidence type="ECO:0000313" key="3">
    <source>
        <dbReference type="EMBL" id="GAA0942419.1"/>
    </source>
</evidence>
<feature type="compositionally biased region" description="Basic and acidic residues" evidence="1">
    <location>
        <begin position="90"/>
        <end position="145"/>
    </location>
</feature>
<evidence type="ECO:0008006" key="5">
    <source>
        <dbReference type="Google" id="ProtNLM"/>
    </source>
</evidence>
<reference evidence="3 4" key="1">
    <citation type="journal article" date="2019" name="Int. J. Syst. Evol. Microbiol.">
        <title>The Global Catalogue of Microorganisms (GCM) 10K type strain sequencing project: providing services to taxonomists for standard genome sequencing and annotation.</title>
        <authorList>
            <consortium name="The Broad Institute Genomics Platform"/>
            <consortium name="The Broad Institute Genome Sequencing Center for Infectious Disease"/>
            <person name="Wu L."/>
            <person name="Ma J."/>
        </authorList>
    </citation>
    <scope>NUCLEOTIDE SEQUENCE [LARGE SCALE GENOMIC DNA]</scope>
    <source>
        <strain evidence="3 4">JCM 11136</strain>
    </source>
</reference>
<feature type="compositionally biased region" description="Basic and acidic residues" evidence="1">
    <location>
        <begin position="1"/>
        <end position="11"/>
    </location>
</feature>
<proteinExistence type="predicted"/>